<feature type="transmembrane region" description="Helical" evidence="7">
    <location>
        <begin position="77"/>
        <end position="96"/>
    </location>
</feature>
<accession>A0A853ARG2</accession>
<dbReference type="AlphaFoldDB" id="A0A853ARG2"/>
<protein>
    <submittedName>
        <fullName evidence="8">Cytochrome bd-type quinol oxidase subunit 2</fullName>
    </submittedName>
</protein>
<evidence type="ECO:0000256" key="2">
    <source>
        <dbReference type="ARBA" id="ARBA00007543"/>
    </source>
</evidence>
<dbReference type="Proteomes" id="UP000587002">
    <property type="component" value="Unassembled WGS sequence"/>
</dbReference>
<keyword evidence="5 7" id="KW-1133">Transmembrane helix</keyword>
<dbReference type="Pfam" id="PF02322">
    <property type="entry name" value="Cyt_bd_oxida_II"/>
    <property type="match status" value="1"/>
</dbReference>
<keyword evidence="4 7" id="KW-0812">Transmembrane</keyword>
<proteinExistence type="inferred from homology"/>
<comment type="subcellular location">
    <subcellularLocation>
        <location evidence="1">Cell membrane</location>
        <topology evidence="1">Multi-pass membrane protein</topology>
    </subcellularLocation>
</comment>
<gene>
    <name evidence="8" type="ORF">HNR68_002600</name>
</gene>
<evidence type="ECO:0000256" key="6">
    <source>
        <dbReference type="ARBA" id="ARBA00023136"/>
    </source>
</evidence>
<feature type="transmembrane region" description="Helical" evidence="7">
    <location>
        <begin position="133"/>
        <end position="153"/>
    </location>
</feature>
<evidence type="ECO:0000256" key="3">
    <source>
        <dbReference type="ARBA" id="ARBA00022475"/>
    </source>
</evidence>
<feature type="transmembrane region" description="Helical" evidence="7">
    <location>
        <begin position="108"/>
        <end position="128"/>
    </location>
</feature>
<sequence length="212" mass="21547">MLTPFFLGTVAGGIASGRVPLGIAAGDLVTSWLNPTSFLAGTLAVGITAYLAAVYLCADARREGAASLAEEFRLRGIVTGAITDAIALAGIAVLLVDSPAPYDGLVGPGLPLVLLSAVAGLASAALLLRRSCLAAWGSAAVAVIALPWGWAVAQYPLVLLPDTTIESAAAQPTVLHAVLVTTLIGAVLLVPSLMWMYALFQRNTGSVAGRRS</sequence>
<reference evidence="8 9" key="1">
    <citation type="submission" date="2020-07" db="EMBL/GenBank/DDBJ databases">
        <title>Sequencing the genomes of 1000 actinobacteria strains.</title>
        <authorList>
            <person name="Klenk H.-P."/>
        </authorList>
    </citation>
    <scope>NUCLEOTIDE SEQUENCE [LARGE SCALE GENOMIC DNA]</scope>
    <source>
        <strain evidence="8 9">DSM 44065</strain>
    </source>
</reference>
<dbReference type="RefSeq" id="WP_218889817.1">
    <property type="nucleotide sequence ID" value="NZ_BAABFH010000001.1"/>
</dbReference>
<feature type="transmembrane region" description="Helical" evidence="7">
    <location>
        <begin position="38"/>
        <end position="57"/>
    </location>
</feature>
<evidence type="ECO:0000313" key="9">
    <source>
        <dbReference type="Proteomes" id="UP000587002"/>
    </source>
</evidence>
<evidence type="ECO:0000256" key="7">
    <source>
        <dbReference type="SAM" id="Phobius"/>
    </source>
</evidence>
<evidence type="ECO:0000313" key="8">
    <source>
        <dbReference type="EMBL" id="NYI83970.1"/>
    </source>
</evidence>
<evidence type="ECO:0000256" key="1">
    <source>
        <dbReference type="ARBA" id="ARBA00004651"/>
    </source>
</evidence>
<dbReference type="EMBL" id="JACCFJ010000001">
    <property type="protein sequence ID" value="NYI83970.1"/>
    <property type="molecule type" value="Genomic_DNA"/>
</dbReference>
<evidence type="ECO:0000256" key="5">
    <source>
        <dbReference type="ARBA" id="ARBA00022989"/>
    </source>
</evidence>
<evidence type="ECO:0000256" key="4">
    <source>
        <dbReference type="ARBA" id="ARBA00022692"/>
    </source>
</evidence>
<dbReference type="InterPro" id="IPR003317">
    <property type="entry name" value="Cyt-d_oxidase_su2"/>
</dbReference>
<organism evidence="8 9">
    <name type="scientific">Saccharopolyspora hordei</name>
    <dbReference type="NCBI Taxonomy" id="1838"/>
    <lineage>
        <taxon>Bacteria</taxon>
        <taxon>Bacillati</taxon>
        <taxon>Actinomycetota</taxon>
        <taxon>Actinomycetes</taxon>
        <taxon>Pseudonocardiales</taxon>
        <taxon>Pseudonocardiaceae</taxon>
        <taxon>Saccharopolyspora</taxon>
    </lineage>
</organism>
<keyword evidence="3" id="KW-1003">Cell membrane</keyword>
<comment type="similarity">
    <text evidence="2">Belongs to the cytochrome ubiquinol oxidase subunit 2 family.</text>
</comment>
<dbReference type="GO" id="GO:0005886">
    <property type="term" value="C:plasma membrane"/>
    <property type="evidence" value="ECO:0007669"/>
    <property type="project" value="UniProtKB-SubCell"/>
</dbReference>
<keyword evidence="9" id="KW-1185">Reference proteome</keyword>
<comment type="caution">
    <text evidence="8">The sequence shown here is derived from an EMBL/GenBank/DDBJ whole genome shotgun (WGS) entry which is preliminary data.</text>
</comment>
<name>A0A853ARG2_9PSEU</name>
<keyword evidence="6 7" id="KW-0472">Membrane</keyword>
<feature type="transmembrane region" description="Helical" evidence="7">
    <location>
        <begin position="173"/>
        <end position="200"/>
    </location>
</feature>